<feature type="compositionally biased region" description="Polar residues" evidence="1">
    <location>
        <begin position="132"/>
        <end position="153"/>
    </location>
</feature>
<evidence type="ECO:0000313" key="2">
    <source>
        <dbReference type="EMBL" id="OGM45005.1"/>
    </source>
</evidence>
<feature type="compositionally biased region" description="Polar residues" evidence="1">
    <location>
        <begin position="196"/>
        <end position="223"/>
    </location>
</feature>
<name>A0A1F8A0Z4_9EURO</name>
<evidence type="ECO:0000313" key="3">
    <source>
        <dbReference type="Proteomes" id="UP000179179"/>
    </source>
</evidence>
<protein>
    <submittedName>
        <fullName evidence="2">Uncharacterized protein</fullName>
    </submittedName>
</protein>
<gene>
    <name evidence="2" type="ORF">ABOM_005741</name>
</gene>
<dbReference type="AlphaFoldDB" id="A0A1F8A0Z4"/>
<dbReference type="GeneID" id="34449131"/>
<sequence>MPGQQRMPMGMTDATQQAARHQQQQPPPQAEQRPGSSIPLADDLSTLSAGDYDYVCSIADQLQAQTSQEDMERIKKKLGNMTPEQRKYLESKNMDPLTFFFRSYALSQWRRHRQASINAQSAQNIEVDLNNPPASISSIENVQGQQTDATRSQEAGPPMVPPRVGISRRATKQEAGTDPVTAAATPVARLLSQFSQRPTSPASHHYVPSTNLTTSAANLSGSTHGKGDTEETKSASSLEAITKDPWAFSAFLAEETEDMCIGLDIEDNNNLAFSGTNALPVTAATDSGYVSLPRRSYGSPFKRKRQHKDSRNPANETYSSENSEHQYHGTEIADDLECAESADDAIERAITITGSIKDAQAMATVQYLCQTWPSTGIHLLRLVKDVVRGGPNCTFHCILLDKTQISACLDKAVFEIEVMGIAECIAEIGEQLGWLGAALRTSPYEAGVVLCRPVVSKLTTERGSTNLARESLSLPYCHINFIIDSHVDGGELLNGQCWHRLFRNPARVKAIPYPIDSSSKQALKYHST</sequence>
<accession>A0A1F8A0Z4</accession>
<dbReference type="OrthoDB" id="1658288at2759"/>
<evidence type="ECO:0000256" key="1">
    <source>
        <dbReference type="SAM" id="MobiDB-lite"/>
    </source>
</evidence>
<reference evidence="2 3" key="1">
    <citation type="journal article" date="2016" name="Genome Biol. Evol.">
        <title>Draft genome sequence of an aflatoxigenic Aspergillus species, A. bombycis.</title>
        <authorList>
            <person name="Moore G.G."/>
            <person name="Mack B.M."/>
            <person name="Beltz S.B."/>
            <person name="Gilbert M.K."/>
        </authorList>
    </citation>
    <scope>NUCLEOTIDE SEQUENCE [LARGE SCALE GENOMIC DNA]</scope>
    <source>
        <strain evidence="3">NRRL 26010</strain>
    </source>
</reference>
<dbReference type="EMBL" id="LYCR01000047">
    <property type="protein sequence ID" value="OGM45005.1"/>
    <property type="molecule type" value="Genomic_DNA"/>
</dbReference>
<comment type="caution">
    <text evidence="2">The sequence shown here is derived from an EMBL/GenBank/DDBJ whole genome shotgun (WGS) entry which is preliminary data.</text>
</comment>
<feature type="compositionally biased region" description="Low complexity" evidence="1">
    <location>
        <begin position="14"/>
        <end position="34"/>
    </location>
</feature>
<organism evidence="2 3">
    <name type="scientific">Aspergillus bombycis</name>
    <dbReference type="NCBI Taxonomy" id="109264"/>
    <lineage>
        <taxon>Eukaryota</taxon>
        <taxon>Fungi</taxon>
        <taxon>Dikarya</taxon>
        <taxon>Ascomycota</taxon>
        <taxon>Pezizomycotina</taxon>
        <taxon>Eurotiomycetes</taxon>
        <taxon>Eurotiomycetidae</taxon>
        <taxon>Eurotiales</taxon>
        <taxon>Aspergillaceae</taxon>
        <taxon>Aspergillus</taxon>
    </lineage>
</organism>
<feature type="compositionally biased region" description="Polar residues" evidence="1">
    <location>
        <begin position="312"/>
        <end position="321"/>
    </location>
</feature>
<keyword evidence="3" id="KW-1185">Reference proteome</keyword>
<feature type="region of interest" description="Disordered" evidence="1">
    <location>
        <begin position="295"/>
        <end position="327"/>
    </location>
</feature>
<feature type="region of interest" description="Disordered" evidence="1">
    <location>
        <begin position="196"/>
        <end position="238"/>
    </location>
</feature>
<proteinExistence type="predicted"/>
<dbReference type="RefSeq" id="XP_022388722.1">
    <property type="nucleotide sequence ID" value="XM_022532870.1"/>
</dbReference>
<feature type="region of interest" description="Disordered" evidence="1">
    <location>
        <begin position="1"/>
        <end position="44"/>
    </location>
</feature>
<dbReference type="Proteomes" id="UP000179179">
    <property type="component" value="Unassembled WGS sequence"/>
</dbReference>
<feature type="region of interest" description="Disordered" evidence="1">
    <location>
        <begin position="131"/>
        <end position="163"/>
    </location>
</feature>